<dbReference type="AlphaFoldDB" id="A0A5C7A0N7"/>
<evidence type="ECO:0000256" key="2">
    <source>
        <dbReference type="SAM" id="SignalP"/>
    </source>
</evidence>
<keyword evidence="5" id="KW-1185">Reference proteome</keyword>
<evidence type="ECO:0000313" key="5">
    <source>
        <dbReference type="Proteomes" id="UP000321903"/>
    </source>
</evidence>
<evidence type="ECO:0000259" key="3">
    <source>
        <dbReference type="Pfam" id="PF13670"/>
    </source>
</evidence>
<feature type="chain" id="PRO_5022892034" description="PepSY domain-containing protein" evidence="2">
    <location>
        <begin position="33"/>
        <end position="214"/>
    </location>
</feature>
<proteinExistence type="predicted"/>
<keyword evidence="2" id="KW-0732">Signal</keyword>
<dbReference type="InterPro" id="IPR025711">
    <property type="entry name" value="PepSY"/>
</dbReference>
<organism evidence="4 5">
    <name type="scientific">Psychrobacter frigidicola</name>
    <dbReference type="NCBI Taxonomy" id="45611"/>
    <lineage>
        <taxon>Bacteria</taxon>
        <taxon>Pseudomonadati</taxon>
        <taxon>Pseudomonadota</taxon>
        <taxon>Gammaproteobacteria</taxon>
        <taxon>Moraxellales</taxon>
        <taxon>Moraxellaceae</taxon>
        <taxon>Psychrobacter</taxon>
    </lineage>
</organism>
<protein>
    <recommendedName>
        <fullName evidence="3">PepSY domain-containing protein</fullName>
    </recommendedName>
</protein>
<dbReference type="Pfam" id="PF13670">
    <property type="entry name" value="PepSY_2"/>
    <property type="match status" value="1"/>
</dbReference>
<accession>A0A5C7A0N7</accession>
<feature type="signal peptide" evidence="2">
    <location>
        <begin position="1"/>
        <end position="32"/>
    </location>
</feature>
<evidence type="ECO:0000313" key="4">
    <source>
        <dbReference type="EMBL" id="TXD96928.1"/>
    </source>
</evidence>
<comment type="caution">
    <text evidence="4">The sequence shown here is derived from an EMBL/GenBank/DDBJ whole genome shotgun (WGS) entry which is preliminary data.</text>
</comment>
<dbReference type="Proteomes" id="UP000321903">
    <property type="component" value="Unassembled WGS sequence"/>
</dbReference>
<sequence length="214" mass="24458">MKFMPFATMNTALSAGLAVALLTTTVGSTAMASNYNNQSVYRDGNFNTLSQKLRKDLSRSGYQVMDIQSDNYRGNQAVTVYAKKNNQPYELKYTYPALKLISSSQKDWSNVWQDKNNHRQNGNGYYGNNNHNNGYKNNNRNNNIEDNIKKEARYPAIKQRAIRKVADMGYRVKDIELNEKNNRGVFEIEAKSGSQDYDIILGYPNLNVIKLEKD</sequence>
<feature type="region of interest" description="Disordered" evidence="1">
    <location>
        <begin position="115"/>
        <end position="147"/>
    </location>
</feature>
<feature type="domain" description="PepSY" evidence="3">
    <location>
        <begin position="17"/>
        <end position="102"/>
    </location>
</feature>
<reference evidence="4 5" key="1">
    <citation type="submission" date="2019-08" db="EMBL/GenBank/DDBJ databases">
        <title>Genome sequence of Psychrobacter frigidicola ACAM304 (type strain).</title>
        <authorList>
            <person name="Bowman J.P."/>
        </authorList>
    </citation>
    <scope>NUCLEOTIDE SEQUENCE [LARGE SCALE GENOMIC DNA]</scope>
    <source>
        <strain evidence="4 5">ACAM 304</strain>
    </source>
</reference>
<feature type="compositionally biased region" description="Low complexity" evidence="1">
    <location>
        <begin position="119"/>
        <end position="142"/>
    </location>
</feature>
<dbReference type="EMBL" id="VORZ01000002">
    <property type="protein sequence ID" value="TXD96928.1"/>
    <property type="molecule type" value="Genomic_DNA"/>
</dbReference>
<dbReference type="OrthoDB" id="6647923at2"/>
<dbReference type="RefSeq" id="WP_147223634.1">
    <property type="nucleotide sequence ID" value="NZ_CAJGYY010000001.1"/>
</dbReference>
<evidence type="ECO:0000256" key="1">
    <source>
        <dbReference type="SAM" id="MobiDB-lite"/>
    </source>
</evidence>
<name>A0A5C7A0N7_9GAMM</name>
<gene>
    <name evidence="4" type="ORF">ES754_07835</name>
</gene>